<dbReference type="PANTHER" id="PTHR43847">
    <property type="entry name" value="BLL3993 PROTEIN"/>
    <property type="match status" value="1"/>
</dbReference>
<name>S8DKK7_FOMSC</name>
<keyword evidence="3" id="KW-0489">Methyltransferase</keyword>
<keyword evidence="9" id="KW-0472">Membrane</keyword>
<dbReference type="AlphaFoldDB" id="S8DKK7"/>
<evidence type="ECO:0000256" key="1">
    <source>
        <dbReference type="ARBA" id="ARBA00004127"/>
    </source>
</evidence>
<keyword evidence="11" id="KW-1208">Phospholipid metabolism</keyword>
<dbReference type="UniPathway" id="UPA00753"/>
<evidence type="ECO:0000256" key="6">
    <source>
        <dbReference type="ARBA" id="ARBA00022824"/>
    </source>
</evidence>
<dbReference type="GO" id="GO:0006656">
    <property type="term" value="P:phosphatidylcholine biosynthetic process"/>
    <property type="evidence" value="ECO:0007669"/>
    <property type="project" value="UniProtKB-UniPathway"/>
</dbReference>
<evidence type="ECO:0000256" key="10">
    <source>
        <dbReference type="ARBA" id="ARBA00023209"/>
    </source>
</evidence>
<dbReference type="InParanoid" id="S8DKK7"/>
<dbReference type="OrthoDB" id="422086at2759"/>
<protein>
    <recommendedName>
        <fullName evidence="15">Protein-S-isoprenylcysteine O-methyltransferase</fullName>
    </recommendedName>
</protein>
<dbReference type="InterPro" id="IPR052527">
    <property type="entry name" value="Metal_cation-efflux_comp"/>
</dbReference>
<evidence type="ECO:0000256" key="2">
    <source>
        <dbReference type="ARBA" id="ARBA00022516"/>
    </source>
</evidence>
<feature type="signal peptide" evidence="12">
    <location>
        <begin position="1"/>
        <end position="19"/>
    </location>
</feature>
<organism evidence="13 14">
    <name type="scientific">Fomitopsis schrenkii</name>
    <name type="common">Brown rot fungus</name>
    <dbReference type="NCBI Taxonomy" id="2126942"/>
    <lineage>
        <taxon>Eukaryota</taxon>
        <taxon>Fungi</taxon>
        <taxon>Dikarya</taxon>
        <taxon>Basidiomycota</taxon>
        <taxon>Agaricomycotina</taxon>
        <taxon>Agaricomycetes</taxon>
        <taxon>Polyporales</taxon>
        <taxon>Fomitopsis</taxon>
    </lineage>
</organism>
<keyword evidence="10" id="KW-0594">Phospholipid biosynthesis</keyword>
<keyword evidence="8" id="KW-0443">Lipid metabolism</keyword>
<evidence type="ECO:0008006" key="15">
    <source>
        <dbReference type="Google" id="ProtNLM"/>
    </source>
</evidence>
<keyword evidence="5" id="KW-0812">Transmembrane</keyword>
<evidence type="ECO:0000256" key="5">
    <source>
        <dbReference type="ARBA" id="ARBA00022692"/>
    </source>
</evidence>
<accession>S8DKK7</accession>
<dbReference type="EMBL" id="KE504244">
    <property type="protein sequence ID" value="EPS94116.1"/>
    <property type="molecule type" value="Genomic_DNA"/>
</dbReference>
<dbReference type="GO" id="GO:0012505">
    <property type="term" value="C:endomembrane system"/>
    <property type="evidence" value="ECO:0007669"/>
    <property type="project" value="UniProtKB-SubCell"/>
</dbReference>
<evidence type="ECO:0000256" key="9">
    <source>
        <dbReference type="ARBA" id="ARBA00023136"/>
    </source>
</evidence>
<evidence type="ECO:0000256" key="8">
    <source>
        <dbReference type="ARBA" id="ARBA00023098"/>
    </source>
</evidence>
<keyword evidence="14" id="KW-1185">Reference proteome</keyword>
<dbReference type="PANTHER" id="PTHR43847:SF1">
    <property type="entry name" value="BLL3993 PROTEIN"/>
    <property type="match status" value="1"/>
</dbReference>
<keyword evidence="7" id="KW-1133">Transmembrane helix</keyword>
<keyword evidence="2" id="KW-0444">Lipid biosynthesis</keyword>
<proteinExistence type="predicted"/>
<comment type="subcellular location">
    <subcellularLocation>
        <location evidence="1">Endomembrane system</location>
        <topology evidence="1">Multi-pass membrane protein</topology>
    </subcellularLocation>
</comment>
<evidence type="ECO:0000313" key="14">
    <source>
        <dbReference type="Proteomes" id="UP000015241"/>
    </source>
</evidence>
<gene>
    <name evidence="13" type="ORF">FOMPIDRAFT_1033484</name>
</gene>
<sequence>MSIPRLPLLFCAALANSIAFTPPGPPPNRKERMRHTSAWERVFNVIVPHLTRYMKNIGWVIFAGEATAVLASYYPSFPPSQYILRLLTHLGLPPSPNTRISPSLLLGTALAVTGAVIRTRCYRALGRFFTFQLALRRAQGQRLCTAGPYAVVRHPSYSGLILTIAAFALWTAGPGSWLRESGWLATPIGRAWFWAQNGVNLYAVGSLLLRTRVEDEALRDEFVQEWEHWASEVPYKILPWIF</sequence>
<dbReference type="Pfam" id="PF04191">
    <property type="entry name" value="PEMT"/>
    <property type="match status" value="1"/>
</dbReference>
<reference evidence="13 14" key="1">
    <citation type="journal article" date="2012" name="Science">
        <title>The Paleozoic origin of enzymatic lignin decomposition reconstructed from 31 fungal genomes.</title>
        <authorList>
            <person name="Floudas D."/>
            <person name="Binder M."/>
            <person name="Riley R."/>
            <person name="Barry K."/>
            <person name="Blanchette R.A."/>
            <person name="Henrissat B."/>
            <person name="Martinez A.T."/>
            <person name="Otillar R."/>
            <person name="Spatafora J.W."/>
            <person name="Yadav J.S."/>
            <person name="Aerts A."/>
            <person name="Benoit I."/>
            <person name="Boyd A."/>
            <person name="Carlson A."/>
            <person name="Copeland A."/>
            <person name="Coutinho P.M."/>
            <person name="de Vries R.P."/>
            <person name="Ferreira P."/>
            <person name="Findley K."/>
            <person name="Foster B."/>
            <person name="Gaskell J."/>
            <person name="Glotzer D."/>
            <person name="Gorecki P."/>
            <person name="Heitman J."/>
            <person name="Hesse C."/>
            <person name="Hori C."/>
            <person name="Igarashi K."/>
            <person name="Jurgens J.A."/>
            <person name="Kallen N."/>
            <person name="Kersten P."/>
            <person name="Kohler A."/>
            <person name="Kuees U."/>
            <person name="Kumar T.K.A."/>
            <person name="Kuo A."/>
            <person name="LaButti K."/>
            <person name="Larrondo L.F."/>
            <person name="Lindquist E."/>
            <person name="Ling A."/>
            <person name="Lombard V."/>
            <person name="Lucas S."/>
            <person name="Lundell T."/>
            <person name="Martin R."/>
            <person name="McLaughlin D.J."/>
            <person name="Morgenstern I."/>
            <person name="Morin E."/>
            <person name="Murat C."/>
            <person name="Nagy L.G."/>
            <person name="Nolan M."/>
            <person name="Ohm R.A."/>
            <person name="Patyshakuliyeva A."/>
            <person name="Rokas A."/>
            <person name="Ruiz-Duenas F.J."/>
            <person name="Sabat G."/>
            <person name="Salamov A."/>
            <person name="Samejima M."/>
            <person name="Schmutz J."/>
            <person name="Slot J.C."/>
            <person name="St John F."/>
            <person name="Stenlid J."/>
            <person name="Sun H."/>
            <person name="Sun S."/>
            <person name="Syed K."/>
            <person name="Tsang A."/>
            <person name="Wiebenga A."/>
            <person name="Young D."/>
            <person name="Pisabarro A."/>
            <person name="Eastwood D.C."/>
            <person name="Martin F."/>
            <person name="Cullen D."/>
            <person name="Grigoriev I.V."/>
            <person name="Hibbett D.S."/>
        </authorList>
    </citation>
    <scope>NUCLEOTIDE SEQUENCE</scope>
    <source>
        <strain evidence="14">FP-58527</strain>
    </source>
</reference>
<dbReference type="GO" id="GO:0008168">
    <property type="term" value="F:methyltransferase activity"/>
    <property type="evidence" value="ECO:0007669"/>
    <property type="project" value="UniProtKB-KW"/>
</dbReference>
<evidence type="ECO:0000256" key="4">
    <source>
        <dbReference type="ARBA" id="ARBA00022691"/>
    </source>
</evidence>
<keyword evidence="12" id="KW-0732">Signal</keyword>
<keyword evidence="6" id="KW-0256">Endoplasmic reticulum</keyword>
<evidence type="ECO:0000256" key="12">
    <source>
        <dbReference type="SAM" id="SignalP"/>
    </source>
</evidence>
<dbReference type="HOGENOM" id="CLU_065200_6_0_1"/>
<keyword evidence="4" id="KW-0949">S-adenosyl-L-methionine</keyword>
<dbReference type="GO" id="GO:0032259">
    <property type="term" value="P:methylation"/>
    <property type="evidence" value="ECO:0007669"/>
    <property type="project" value="UniProtKB-KW"/>
</dbReference>
<evidence type="ECO:0000313" key="13">
    <source>
        <dbReference type="EMBL" id="EPS94116.1"/>
    </source>
</evidence>
<keyword evidence="3" id="KW-0808">Transferase</keyword>
<dbReference type="Gene3D" id="1.20.120.1630">
    <property type="match status" value="1"/>
</dbReference>
<evidence type="ECO:0000256" key="3">
    <source>
        <dbReference type="ARBA" id="ARBA00022603"/>
    </source>
</evidence>
<feature type="chain" id="PRO_5004549697" description="Protein-S-isoprenylcysteine O-methyltransferase" evidence="12">
    <location>
        <begin position="20"/>
        <end position="242"/>
    </location>
</feature>
<evidence type="ECO:0000256" key="11">
    <source>
        <dbReference type="ARBA" id="ARBA00023264"/>
    </source>
</evidence>
<evidence type="ECO:0000256" key="7">
    <source>
        <dbReference type="ARBA" id="ARBA00022989"/>
    </source>
</evidence>
<dbReference type="STRING" id="743788.S8DKK7"/>
<dbReference type="Proteomes" id="UP000015241">
    <property type="component" value="Unassembled WGS sequence"/>
</dbReference>
<dbReference type="InterPro" id="IPR007318">
    <property type="entry name" value="Phopholipid_MeTrfase"/>
</dbReference>